<dbReference type="PROSITE" id="PS50894">
    <property type="entry name" value="HPT"/>
    <property type="match status" value="1"/>
</dbReference>
<keyword evidence="8 15" id="KW-0418">Kinase</keyword>
<dbReference type="PROSITE" id="PS50851">
    <property type="entry name" value="CHEW"/>
    <property type="match status" value="1"/>
</dbReference>
<dbReference type="FunFam" id="3.30.565.10:FF:000016">
    <property type="entry name" value="Chemotaxis protein CheA, putative"/>
    <property type="match status" value="1"/>
</dbReference>
<evidence type="ECO:0000256" key="10">
    <source>
        <dbReference type="ARBA" id="ARBA00023012"/>
    </source>
</evidence>
<dbReference type="GO" id="GO:0005524">
    <property type="term" value="F:ATP binding"/>
    <property type="evidence" value="ECO:0007669"/>
    <property type="project" value="UniProtKB-KW"/>
</dbReference>
<evidence type="ECO:0000256" key="1">
    <source>
        <dbReference type="ARBA" id="ARBA00000085"/>
    </source>
</evidence>
<dbReference type="InterPro" id="IPR035891">
    <property type="entry name" value="CheY-binding_CheA"/>
</dbReference>
<dbReference type="InterPro" id="IPR036890">
    <property type="entry name" value="HATPase_C_sf"/>
</dbReference>
<dbReference type="Pfam" id="PF01584">
    <property type="entry name" value="CheW"/>
    <property type="match status" value="1"/>
</dbReference>
<dbReference type="InterPro" id="IPR005467">
    <property type="entry name" value="His_kinase_dom"/>
</dbReference>
<dbReference type="SMART" id="SM00260">
    <property type="entry name" value="CheW"/>
    <property type="match status" value="1"/>
</dbReference>
<feature type="modified residue" description="Phosphohistidine" evidence="11">
    <location>
        <position position="46"/>
    </location>
</feature>
<dbReference type="InterPro" id="IPR010808">
    <property type="entry name" value="CheA_P2-bd"/>
</dbReference>
<evidence type="ECO:0000256" key="11">
    <source>
        <dbReference type="PROSITE-ProRule" id="PRU00110"/>
    </source>
</evidence>
<gene>
    <name evidence="15" type="ORF">L21TH_2258</name>
</gene>
<keyword evidence="4" id="KW-0145">Chemotaxis</keyword>
<keyword evidence="10" id="KW-0902">Two-component regulatory system</keyword>
<keyword evidence="16" id="KW-1185">Reference proteome</keyword>
<evidence type="ECO:0000256" key="7">
    <source>
        <dbReference type="ARBA" id="ARBA00022741"/>
    </source>
</evidence>
<dbReference type="Pfam" id="PF07194">
    <property type="entry name" value="P2"/>
    <property type="match status" value="1"/>
</dbReference>
<keyword evidence="5 11" id="KW-0597">Phosphoprotein</keyword>
<reference evidence="15 16" key="1">
    <citation type="journal article" date="2015" name="Geomicrobiol. J.">
        <title>Caldisalinibacter kiritimatiensis gen. nov., sp. nov., a moderately thermohalophilic thiosulfate-reducing bacterium from a hypersaline microbial mat.</title>
        <authorList>
            <person name="Ben Hania W."/>
            <person name="Joseph M."/>
            <person name="Fiebig A."/>
            <person name="Bunk B."/>
            <person name="Klenk H.-P."/>
            <person name="Fardeau M.-L."/>
            <person name="Spring S."/>
        </authorList>
    </citation>
    <scope>NUCLEOTIDE SEQUENCE [LARGE SCALE GENOMIC DNA]</scope>
    <source>
        <strain evidence="15 16">L21-TH-D2</strain>
    </source>
</reference>
<dbReference type="Pfam" id="PF01627">
    <property type="entry name" value="Hpt"/>
    <property type="match status" value="1"/>
</dbReference>
<name>R1CSP2_9FIRM</name>
<dbReference type="Gene3D" id="3.30.70.1110">
    <property type="entry name" value="Histidine kinase CheA-like, P2 response regulator-binding domain"/>
    <property type="match status" value="1"/>
</dbReference>
<dbReference type="InterPro" id="IPR036061">
    <property type="entry name" value="CheW-like_dom_sf"/>
</dbReference>
<protein>
    <recommendedName>
        <fullName evidence="3">Chemotaxis protein CheA</fullName>
        <ecNumber evidence="2">2.7.13.3</ecNumber>
    </recommendedName>
</protein>
<evidence type="ECO:0000256" key="2">
    <source>
        <dbReference type="ARBA" id="ARBA00012438"/>
    </source>
</evidence>
<dbReference type="Pfam" id="PF02518">
    <property type="entry name" value="HATPase_c"/>
    <property type="match status" value="1"/>
</dbReference>
<dbReference type="SUPFAM" id="SSF47226">
    <property type="entry name" value="Histidine-containing phosphotransfer domain, HPT domain"/>
    <property type="match status" value="1"/>
</dbReference>
<dbReference type="SUPFAM" id="SSF55052">
    <property type="entry name" value="CheY-binding domain of CheA"/>
    <property type="match status" value="1"/>
</dbReference>
<dbReference type="eggNOG" id="COG0643">
    <property type="taxonomic scope" value="Bacteria"/>
</dbReference>
<dbReference type="InterPro" id="IPR003594">
    <property type="entry name" value="HATPase_dom"/>
</dbReference>
<dbReference type="InterPro" id="IPR037052">
    <property type="entry name" value="CheA-like_P2_sf"/>
</dbReference>
<dbReference type="PRINTS" id="PR00344">
    <property type="entry name" value="BCTRLSENSOR"/>
</dbReference>
<evidence type="ECO:0000256" key="6">
    <source>
        <dbReference type="ARBA" id="ARBA00022679"/>
    </source>
</evidence>
<evidence type="ECO:0000259" key="14">
    <source>
        <dbReference type="PROSITE" id="PS50894"/>
    </source>
</evidence>
<accession>R1CSP2</accession>
<dbReference type="GO" id="GO:0000155">
    <property type="term" value="F:phosphorelay sensor kinase activity"/>
    <property type="evidence" value="ECO:0007669"/>
    <property type="project" value="InterPro"/>
</dbReference>
<dbReference type="Gene3D" id="1.10.287.560">
    <property type="entry name" value="Histidine kinase CheA-like, homodimeric domain"/>
    <property type="match status" value="1"/>
</dbReference>
<dbReference type="RefSeq" id="WP_006316267.1">
    <property type="nucleotide sequence ID" value="NZ_ARZA01000250.1"/>
</dbReference>
<feature type="domain" description="CheW-like" evidence="13">
    <location>
        <begin position="554"/>
        <end position="684"/>
    </location>
</feature>
<dbReference type="GO" id="GO:0005737">
    <property type="term" value="C:cytoplasm"/>
    <property type="evidence" value="ECO:0007669"/>
    <property type="project" value="InterPro"/>
</dbReference>
<evidence type="ECO:0000259" key="12">
    <source>
        <dbReference type="PROSITE" id="PS50109"/>
    </source>
</evidence>
<dbReference type="InterPro" id="IPR008207">
    <property type="entry name" value="Sig_transdc_His_kin_Hpt_dom"/>
</dbReference>
<dbReference type="Pfam" id="PF02895">
    <property type="entry name" value="H-kinase_dim"/>
    <property type="match status" value="1"/>
</dbReference>
<dbReference type="CDD" id="cd00088">
    <property type="entry name" value="HPT"/>
    <property type="match status" value="1"/>
</dbReference>
<dbReference type="SUPFAM" id="SSF47384">
    <property type="entry name" value="Homodimeric domain of signal transducing histidine kinase"/>
    <property type="match status" value="1"/>
</dbReference>
<dbReference type="PANTHER" id="PTHR43395">
    <property type="entry name" value="SENSOR HISTIDINE KINASE CHEA"/>
    <property type="match status" value="1"/>
</dbReference>
<dbReference type="AlphaFoldDB" id="R1CSP2"/>
<dbReference type="PROSITE" id="PS50109">
    <property type="entry name" value="HIS_KIN"/>
    <property type="match status" value="1"/>
</dbReference>
<feature type="domain" description="HPt" evidence="14">
    <location>
        <begin position="1"/>
        <end position="103"/>
    </location>
</feature>
<evidence type="ECO:0000259" key="13">
    <source>
        <dbReference type="PROSITE" id="PS50851"/>
    </source>
</evidence>
<keyword evidence="9" id="KW-0067">ATP-binding</keyword>
<proteinExistence type="predicted"/>
<keyword evidence="6" id="KW-0808">Transferase</keyword>
<evidence type="ECO:0000313" key="15">
    <source>
        <dbReference type="EMBL" id="EOC99728.1"/>
    </source>
</evidence>
<dbReference type="InterPro" id="IPR037006">
    <property type="entry name" value="CheA-like_homodim_sf"/>
</dbReference>
<evidence type="ECO:0000313" key="16">
    <source>
        <dbReference type="Proteomes" id="UP000013378"/>
    </source>
</evidence>
<sequence>MDMNQYLEIFIVEAKEHLENLNENLLSLEKDPDNKDLLNEIFRASHTLKGMAGTMGFMKIKDLTHEMENLLHALRNDKFKVNSEIVDILFEALDTLEDYINYVSESGEEGDLDSSKLVKNINELIENNGELAVTVEQAQIQKEAENRDKQPVFIDHNQYVINLLKKAKKRGLNAFDITITLKKNCMLKSARAFIVFKTLEKNAEIVQSNPSVEDIEDEKFDNTFSVTIVTKADEANMKKDIMLVSEIESVQISEVNLEDEISNESKITDESDSNHIAEKTLNVKKDDIIKKQKNKRKESRRLGKTVRVDIDRLDNLMNLVSELIIIKTRMEDASGDLEKKGNMNEAIEYLERITTSLHDAVMKVRMVPIERVFNRFPRMVRDLSKELGKEINLEMSGEETEVDRTVIDEIGDPLIHLIRNSIDHGIESPEERIKAGKNKAGVVKLCAYPDGNNVVIEVEDDGDGIDIEKVRQKGIAKGLVDEEKAYTLSDDEVIDLLFNAGFSTADNITDISGRGVGLDVVKTKIESIGGNVEVETERGKGTKFTIRLPLTLAIIQALLVKLENETFAIPLSSIKEISPIMSKDIRKVQGQEIILFRNKTLPIIRLNELLGLNSNTENQKEELITVIVKKGDKEAGLIIDDLIGQQEIVIKSLGKYLNGIKYLAGATILGNGEISLILDINSLF</sequence>
<dbReference type="EC" id="2.7.13.3" evidence="2"/>
<dbReference type="InterPro" id="IPR036097">
    <property type="entry name" value="HisK_dim/P_sf"/>
</dbReference>
<dbReference type="Gene3D" id="2.30.30.40">
    <property type="entry name" value="SH3 Domains"/>
    <property type="match status" value="1"/>
</dbReference>
<evidence type="ECO:0000256" key="8">
    <source>
        <dbReference type="ARBA" id="ARBA00022777"/>
    </source>
</evidence>
<dbReference type="SMART" id="SM00073">
    <property type="entry name" value="HPT"/>
    <property type="match status" value="1"/>
</dbReference>
<evidence type="ECO:0000256" key="3">
    <source>
        <dbReference type="ARBA" id="ARBA00021495"/>
    </source>
</evidence>
<dbReference type="PATRIC" id="fig|1304284.3.peg.2209"/>
<dbReference type="OrthoDB" id="9803176at2"/>
<dbReference type="Proteomes" id="UP000013378">
    <property type="component" value="Unassembled WGS sequence"/>
</dbReference>
<dbReference type="Gene3D" id="1.20.120.160">
    <property type="entry name" value="HPT domain"/>
    <property type="match status" value="1"/>
</dbReference>
<dbReference type="InterPro" id="IPR002545">
    <property type="entry name" value="CheW-lke_dom"/>
</dbReference>
<dbReference type="InterPro" id="IPR036641">
    <property type="entry name" value="HPT_dom_sf"/>
</dbReference>
<dbReference type="SUPFAM" id="SSF55874">
    <property type="entry name" value="ATPase domain of HSP90 chaperone/DNA topoisomerase II/histidine kinase"/>
    <property type="match status" value="1"/>
</dbReference>
<dbReference type="Gene3D" id="3.30.565.10">
    <property type="entry name" value="Histidine kinase-like ATPase, C-terminal domain"/>
    <property type="match status" value="1"/>
</dbReference>
<feature type="domain" description="Histidine kinase" evidence="12">
    <location>
        <begin position="301"/>
        <end position="552"/>
    </location>
</feature>
<evidence type="ECO:0000256" key="4">
    <source>
        <dbReference type="ARBA" id="ARBA00022500"/>
    </source>
</evidence>
<dbReference type="CDD" id="cd00731">
    <property type="entry name" value="CheA_reg"/>
    <property type="match status" value="1"/>
</dbReference>
<dbReference type="SUPFAM" id="SSF50341">
    <property type="entry name" value="CheW-like"/>
    <property type="match status" value="1"/>
</dbReference>
<dbReference type="PANTHER" id="PTHR43395:SF1">
    <property type="entry name" value="CHEMOTAXIS PROTEIN CHEA"/>
    <property type="match status" value="1"/>
</dbReference>
<evidence type="ECO:0000256" key="5">
    <source>
        <dbReference type="ARBA" id="ARBA00022553"/>
    </source>
</evidence>
<dbReference type="InterPro" id="IPR051315">
    <property type="entry name" value="Bact_Chemotaxis_CheA"/>
</dbReference>
<comment type="catalytic activity">
    <reaction evidence="1">
        <text>ATP + protein L-histidine = ADP + protein N-phospho-L-histidine.</text>
        <dbReference type="EC" id="2.7.13.3"/>
    </reaction>
</comment>
<dbReference type="EMBL" id="ARZA01000250">
    <property type="protein sequence ID" value="EOC99728.1"/>
    <property type="molecule type" value="Genomic_DNA"/>
</dbReference>
<comment type="caution">
    <text evidence="15">The sequence shown here is derived from an EMBL/GenBank/DDBJ whole genome shotgun (WGS) entry which is preliminary data.</text>
</comment>
<dbReference type="SMART" id="SM01231">
    <property type="entry name" value="H-kinase_dim"/>
    <property type="match status" value="1"/>
</dbReference>
<dbReference type="GO" id="GO:0006935">
    <property type="term" value="P:chemotaxis"/>
    <property type="evidence" value="ECO:0007669"/>
    <property type="project" value="UniProtKB-KW"/>
</dbReference>
<organism evidence="15 16">
    <name type="scientific">Caldisalinibacter kiritimatiensis</name>
    <dbReference type="NCBI Taxonomy" id="1304284"/>
    <lineage>
        <taxon>Bacteria</taxon>
        <taxon>Bacillati</taxon>
        <taxon>Bacillota</taxon>
        <taxon>Tissierellia</taxon>
        <taxon>Tissierellales</taxon>
        <taxon>Thermohalobacteraceae</taxon>
        <taxon>Caldisalinibacter</taxon>
    </lineage>
</organism>
<dbReference type="InterPro" id="IPR004358">
    <property type="entry name" value="Sig_transdc_His_kin-like_C"/>
</dbReference>
<evidence type="ECO:0000256" key="9">
    <source>
        <dbReference type="ARBA" id="ARBA00022840"/>
    </source>
</evidence>
<dbReference type="SMART" id="SM00387">
    <property type="entry name" value="HATPase_c"/>
    <property type="match status" value="1"/>
</dbReference>
<dbReference type="STRING" id="1304284.L21TH_2258"/>
<dbReference type="CDD" id="cd16916">
    <property type="entry name" value="HATPase_CheA-like"/>
    <property type="match status" value="1"/>
</dbReference>
<dbReference type="InterPro" id="IPR004105">
    <property type="entry name" value="CheA-like_dim"/>
</dbReference>
<keyword evidence="7" id="KW-0547">Nucleotide-binding</keyword>